<keyword evidence="5" id="KW-0732">Signal</keyword>
<dbReference type="PANTHER" id="PTHR11319">
    <property type="entry name" value="G PROTEIN-COUPLED RECEPTOR-RELATED"/>
    <property type="match status" value="1"/>
</dbReference>
<dbReference type="EMBL" id="GL378376">
    <property type="protein sequence ID" value="EFJ43111.1"/>
    <property type="molecule type" value="Genomic_DNA"/>
</dbReference>
<dbReference type="InterPro" id="IPR011050">
    <property type="entry name" value="Pectin_lyase_fold/virulence"/>
</dbReference>
<dbReference type="PANTHER" id="PTHR11319:SF35">
    <property type="entry name" value="OUTER MEMBRANE PROTEIN PMPC-RELATED"/>
    <property type="match status" value="1"/>
</dbReference>
<dbReference type="RefSeq" id="XP_002955910.1">
    <property type="nucleotide sequence ID" value="XM_002955864.1"/>
</dbReference>
<dbReference type="KEGG" id="vcn:VOLCADRAFT_106982"/>
<gene>
    <name evidence="8" type="ORF">VOLCADRAFT_106982</name>
</gene>
<dbReference type="GO" id="GO:0005576">
    <property type="term" value="C:extracellular region"/>
    <property type="evidence" value="ECO:0007669"/>
    <property type="project" value="UniProtKB-SubCell"/>
</dbReference>
<dbReference type="eggNOG" id="ENOG502SDXA">
    <property type="taxonomic scope" value="Eukaryota"/>
</dbReference>
<protein>
    <recommendedName>
        <fullName evidence="10">Right handed beta helix domain-containing protein</fullName>
    </recommendedName>
</protein>
<keyword evidence="6" id="KW-0472">Membrane</keyword>
<evidence type="ECO:0000256" key="2">
    <source>
        <dbReference type="ARBA" id="ARBA00004442"/>
    </source>
</evidence>
<organism evidence="9">
    <name type="scientific">Volvox carteri f. nagariensis</name>
    <dbReference type="NCBI Taxonomy" id="3068"/>
    <lineage>
        <taxon>Eukaryota</taxon>
        <taxon>Viridiplantae</taxon>
        <taxon>Chlorophyta</taxon>
        <taxon>core chlorophytes</taxon>
        <taxon>Chlorophyceae</taxon>
        <taxon>CS clade</taxon>
        <taxon>Chlamydomonadales</taxon>
        <taxon>Volvocaceae</taxon>
        <taxon>Volvox</taxon>
    </lineage>
</organism>
<dbReference type="SUPFAM" id="SSF51126">
    <property type="entry name" value="Pectin lyase-like"/>
    <property type="match status" value="3"/>
</dbReference>
<proteinExistence type="predicted"/>
<accession>D8UB49</accession>
<evidence type="ECO:0000313" key="8">
    <source>
        <dbReference type="EMBL" id="EFJ43111.1"/>
    </source>
</evidence>
<dbReference type="NCBIfam" id="TIGR01376">
    <property type="entry name" value="POMP_repeat"/>
    <property type="match status" value="1"/>
</dbReference>
<dbReference type="OrthoDB" id="10268094at2759"/>
<comment type="subcellular location">
    <subcellularLocation>
        <location evidence="1">Cell envelope</location>
    </subcellularLocation>
    <subcellularLocation>
        <location evidence="2">Cell outer membrane</location>
    </subcellularLocation>
    <subcellularLocation>
        <location evidence="3">Secreted</location>
    </subcellularLocation>
</comment>
<dbReference type="Proteomes" id="UP000001058">
    <property type="component" value="Unassembled WGS sequence"/>
</dbReference>
<sequence length="1245" mass="129329">MPAQEFATFSDKSCNITGLRGLISKGKASAVVCVTNINIPCVRASIMGSGNVSLTPAKSMLADRIRLVQGENVTFTRVVFTNYDFSVAVPLSISKCQGCRLQNVIFDSVVFSGNVEGGSTLVIEDSDMTMEDAAFSGLGWEDAAGGSVAQVIRIHRSNLTMYNTTIRNVKLKQGVAATVTLDNSALLVREGSSWQNVTADSDNGFILAASNSSVMTLAGCSMSEITSAAALFYVASGASISVESSNSLFVESIASRAILLASGVVGSVSFPDAQVLKAGNPTGPNKELSLEKAWDLDAVVLSGGYTGSSPLKLGRLGVTVRGNSKASFEGYSLLRLSVLENSTAALQNMSFDGQSGARQRSALQFINSFGSLSNCYFRSISLLESEVPAAATVLHVANSTVNVANCEFFNISWGTNGTQGNITTGREVNSVVNVASRGILRVTGTSFRAIDGRGSALRAVDGSILDMIGVIITDTNVSESSHRHNAAVMVLAGSSLIARYSAWSNISSNPNIPSNGAAIFASSTGGIALAGCNFTEITNLAAPVAHFLDQAGEVSIIGCIWRNVGKVSGVLWFQNLAGNLTINRSQFSECSSWSGDYSGRGIVGLSDCSAAGGSGGKMPNVRISEVGFYNNIAFAGGGLMVSRCSVYVTNSSFTGNVATSPLLGGGAAYIQAGSMNFTFSQFTSNSASGFGGALYTSTGANLSCSGCTFSLNTVGSEQAGSAQLGNSQANGSGGAIFADSSNLYLDTCEFALNTVQQGPGGGGAIAVRNASLLSISTTVSFIGNNALVGGAISSRDSTLNLIFTSFFNNSAAERYGGAVFASRSRLTLLYCVLTGNSAKQGGALCVDCDSQGNNSQQEGAVLRRIPFDTTMAPTNATYLMLSSKLLDVFNSSPTRIDRCTFTQNTCKGGASDDSAGGAMLANGPVFIQASQFIGNSCPRGGAVAFGSGQQLIGTSSDWVAVTLSSFRFNRADTRGGAEQVAVRLRQVNLVLLKMCVTICFSLESAGVEARMGWALDLLENNFTANGNSNSSLVGGAVYLEQCANLQTDVAGYPNVASVRNNFVENFGDSFLLAPYDPPFACCLLSSHCISFFDICFCPAGSSLQHPPPVPGVYMMRGVYAESNYAGGSGGALLVSGNRVNILDSVFVNNSAEGAGGALMVSQSSPSSALRVLQRDATEPSYSTAEYEFFRTSIVDITFTGNSAITGGGAIYSETSRMLVEDSTFDSNTVGDGITTDVCCEKFAKS</sequence>
<evidence type="ECO:0008006" key="10">
    <source>
        <dbReference type="Google" id="ProtNLM"/>
    </source>
</evidence>
<evidence type="ECO:0000256" key="6">
    <source>
        <dbReference type="ARBA" id="ARBA00023136"/>
    </source>
</evidence>
<evidence type="ECO:0000256" key="4">
    <source>
        <dbReference type="ARBA" id="ARBA00022525"/>
    </source>
</evidence>
<evidence type="ECO:0000256" key="1">
    <source>
        <dbReference type="ARBA" id="ARBA00004196"/>
    </source>
</evidence>
<evidence type="ECO:0000256" key="3">
    <source>
        <dbReference type="ARBA" id="ARBA00004613"/>
    </source>
</evidence>
<dbReference type="AlphaFoldDB" id="D8UB49"/>
<keyword evidence="4" id="KW-0964">Secreted</keyword>
<name>D8UB49_VOLCA</name>
<keyword evidence="9" id="KW-1185">Reference proteome</keyword>
<reference evidence="8 9" key="1">
    <citation type="journal article" date="2010" name="Science">
        <title>Genomic analysis of organismal complexity in the multicellular green alga Volvox carteri.</title>
        <authorList>
            <person name="Prochnik S.E."/>
            <person name="Umen J."/>
            <person name="Nedelcu A.M."/>
            <person name="Hallmann A."/>
            <person name="Miller S.M."/>
            <person name="Nishii I."/>
            <person name="Ferris P."/>
            <person name="Kuo A."/>
            <person name="Mitros T."/>
            <person name="Fritz-Laylin L.K."/>
            <person name="Hellsten U."/>
            <person name="Chapman J."/>
            <person name="Simakov O."/>
            <person name="Rensing S.A."/>
            <person name="Terry A."/>
            <person name="Pangilinan J."/>
            <person name="Kapitonov V."/>
            <person name="Jurka J."/>
            <person name="Salamov A."/>
            <person name="Shapiro H."/>
            <person name="Schmutz J."/>
            <person name="Grimwood J."/>
            <person name="Lindquist E."/>
            <person name="Lucas S."/>
            <person name="Grigoriev I.V."/>
            <person name="Schmitt R."/>
            <person name="Kirk D."/>
            <person name="Rokhsar D.S."/>
        </authorList>
    </citation>
    <scope>NUCLEOTIDE SEQUENCE [LARGE SCALE GENOMIC DNA]</scope>
    <source>
        <strain evidence="9">f. Nagariensis / Eve</strain>
    </source>
</reference>
<keyword evidence="7" id="KW-0998">Cell outer membrane</keyword>
<evidence type="ECO:0000256" key="7">
    <source>
        <dbReference type="ARBA" id="ARBA00023237"/>
    </source>
</evidence>
<dbReference type="GeneID" id="9614840"/>
<dbReference type="InParanoid" id="D8UB49"/>
<dbReference type="Pfam" id="PF02415">
    <property type="entry name" value="Chlam_PMP"/>
    <property type="match status" value="2"/>
</dbReference>
<dbReference type="InterPro" id="IPR003368">
    <property type="entry name" value="POMP_repeat"/>
</dbReference>
<evidence type="ECO:0000313" key="9">
    <source>
        <dbReference type="Proteomes" id="UP000001058"/>
    </source>
</evidence>
<evidence type="ECO:0000256" key="5">
    <source>
        <dbReference type="ARBA" id="ARBA00022729"/>
    </source>
</evidence>